<proteinExistence type="predicted"/>
<gene>
    <name evidence="2" type="ORF">K432DRAFT_339579</name>
</gene>
<evidence type="ECO:0000313" key="2">
    <source>
        <dbReference type="EMBL" id="OCK73962.1"/>
    </source>
</evidence>
<dbReference type="PANTHER" id="PTHR36156">
    <property type="entry name" value="SLR2101 PROTEIN"/>
    <property type="match status" value="1"/>
</dbReference>
<organism evidence="2 3">
    <name type="scientific">Lepidopterella palustris CBS 459.81</name>
    <dbReference type="NCBI Taxonomy" id="1314670"/>
    <lineage>
        <taxon>Eukaryota</taxon>
        <taxon>Fungi</taxon>
        <taxon>Dikarya</taxon>
        <taxon>Ascomycota</taxon>
        <taxon>Pezizomycotina</taxon>
        <taxon>Dothideomycetes</taxon>
        <taxon>Pleosporomycetidae</taxon>
        <taxon>Mytilinidiales</taxon>
        <taxon>Argynnaceae</taxon>
        <taxon>Lepidopterella</taxon>
    </lineage>
</organism>
<keyword evidence="3" id="KW-1185">Reference proteome</keyword>
<dbReference type="Gene3D" id="2.60.120.10">
    <property type="entry name" value="Jelly Rolls"/>
    <property type="match status" value="1"/>
</dbReference>
<evidence type="ECO:0000313" key="3">
    <source>
        <dbReference type="Proteomes" id="UP000250266"/>
    </source>
</evidence>
<sequence length="189" mass="20838">MAPQPENTLPPTARYITTHSPHTGLSIFSRFHDPSVPKTTLPNGSSFTLDYTTSTTPVSYTADADIAAYNNHLTAHPPLLPAYATPNGTVIRHTETPPGGCTPMHRTLTLDYAAVLEGEVDLILDSGEVRRLKRGDTVIQRGTMHAWRNASQTEWVRMLCVLMPIEEGWEVNGEVMKMEFRAPPKNGAE</sequence>
<dbReference type="EMBL" id="KV745603">
    <property type="protein sequence ID" value="OCK73962.1"/>
    <property type="molecule type" value="Genomic_DNA"/>
</dbReference>
<dbReference type="OrthoDB" id="5840532at2759"/>
<dbReference type="SUPFAM" id="SSF51182">
    <property type="entry name" value="RmlC-like cupins"/>
    <property type="match status" value="1"/>
</dbReference>
<dbReference type="AlphaFoldDB" id="A0A8E2DYF3"/>
<accession>A0A8E2DYF3</accession>
<dbReference type="InterPro" id="IPR013096">
    <property type="entry name" value="Cupin_2"/>
</dbReference>
<dbReference type="InterPro" id="IPR047142">
    <property type="entry name" value="OryJ/VirC-like"/>
</dbReference>
<reference evidence="2 3" key="1">
    <citation type="journal article" date="2016" name="Nat. Commun.">
        <title>Ectomycorrhizal ecology is imprinted in the genome of the dominant symbiotic fungus Cenococcum geophilum.</title>
        <authorList>
            <consortium name="DOE Joint Genome Institute"/>
            <person name="Peter M."/>
            <person name="Kohler A."/>
            <person name="Ohm R.A."/>
            <person name="Kuo A."/>
            <person name="Krutzmann J."/>
            <person name="Morin E."/>
            <person name="Arend M."/>
            <person name="Barry K.W."/>
            <person name="Binder M."/>
            <person name="Choi C."/>
            <person name="Clum A."/>
            <person name="Copeland A."/>
            <person name="Grisel N."/>
            <person name="Haridas S."/>
            <person name="Kipfer T."/>
            <person name="LaButti K."/>
            <person name="Lindquist E."/>
            <person name="Lipzen A."/>
            <person name="Maire R."/>
            <person name="Meier B."/>
            <person name="Mihaltcheva S."/>
            <person name="Molinier V."/>
            <person name="Murat C."/>
            <person name="Poggeler S."/>
            <person name="Quandt C.A."/>
            <person name="Sperisen C."/>
            <person name="Tritt A."/>
            <person name="Tisserant E."/>
            <person name="Crous P.W."/>
            <person name="Henrissat B."/>
            <person name="Nehls U."/>
            <person name="Egli S."/>
            <person name="Spatafora J.W."/>
            <person name="Grigoriev I.V."/>
            <person name="Martin F.M."/>
        </authorList>
    </citation>
    <scope>NUCLEOTIDE SEQUENCE [LARGE SCALE GENOMIC DNA]</scope>
    <source>
        <strain evidence="2 3">CBS 459.81</strain>
    </source>
</reference>
<dbReference type="Proteomes" id="UP000250266">
    <property type="component" value="Unassembled WGS sequence"/>
</dbReference>
<name>A0A8E2DYF3_9PEZI</name>
<dbReference type="CDD" id="cd02231">
    <property type="entry name" value="cupin_BLL6423-like"/>
    <property type="match status" value="1"/>
</dbReference>
<dbReference type="InterPro" id="IPR014710">
    <property type="entry name" value="RmlC-like_jellyroll"/>
</dbReference>
<feature type="domain" description="Cupin type-2" evidence="1">
    <location>
        <begin position="94"/>
        <end position="161"/>
    </location>
</feature>
<protein>
    <submittedName>
        <fullName evidence="2">Cupin domain protein</fullName>
    </submittedName>
</protein>
<dbReference type="InterPro" id="IPR011051">
    <property type="entry name" value="RmlC_Cupin_sf"/>
</dbReference>
<dbReference type="Pfam" id="PF07883">
    <property type="entry name" value="Cupin_2"/>
    <property type="match status" value="1"/>
</dbReference>
<dbReference type="PANTHER" id="PTHR36156:SF3">
    <property type="entry name" value="CUPIN 2 CONSERVED BARREL DOMAIN-CONTAINING PROTEIN"/>
    <property type="match status" value="1"/>
</dbReference>
<evidence type="ECO:0000259" key="1">
    <source>
        <dbReference type="Pfam" id="PF07883"/>
    </source>
</evidence>